<dbReference type="STRING" id="1036612.A0A1L9T070"/>
<accession>A0A1L9T070</accession>
<keyword evidence="1" id="KW-0812">Transmembrane</keyword>
<dbReference type="Proteomes" id="UP000184356">
    <property type="component" value="Unassembled WGS sequence"/>
</dbReference>
<feature type="transmembrane region" description="Helical" evidence="1">
    <location>
        <begin position="192"/>
        <end position="208"/>
    </location>
</feature>
<dbReference type="RefSeq" id="XP_040696537.1">
    <property type="nucleotide sequence ID" value="XM_040840156.1"/>
</dbReference>
<keyword evidence="1" id="KW-1133">Transmembrane helix</keyword>
<dbReference type="AlphaFoldDB" id="A0A1L9T070"/>
<dbReference type="VEuPathDB" id="FungiDB:ASPSYDRAFT_1165039"/>
<reference evidence="3" key="1">
    <citation type="journal article" date="2017" name="Genome Biol.">
        <title>Comparative genomics reveals high biological diversity and specific adaptations in the industrially and medically important fungal genus Aspergillus.</title>
        <authorList>
            <person name="de Vries R.P."/>
            <person name="Riley R."/>
            <person name="Wiebenga A."/>
            <person name="Aguilar-Osorio G."/>
            <person name="Amillis S."/>
            <person name="Uchima C.A."/>
            <person name="Anderluh G."/>
            <person name="Asadollahi M."/>
            <person name="Askin M."/>
            <person name="Barry K."/>
            <person name="Battaglia E."/>
            <person name="Bayram O."/>
            <person name="Benocci T."/>
            <person name="Braus-Stromeyer S.A."/>
            <person name="Caldana C."/>
            <person name="Canovas D."/>
            <person name="Cerqueira G.C."/>
            <person name="Chen F."/>
            <person name="Chen W."/>
            <person name="Choi C."/>
            <person name="Clum A."/>
            <person name="Dos Santos R.A."/>
            <person name="Damasio A.R."/>
            <person name="Diallinas G."/>
            <person name="Emri T."/>
            <person name="Fekete E."/>
            <person name="Flipphi M."/>
            <person name="Freyberg S."/>
            <person name="Gallo A."/>
            <person name="Gournas C."/>
            <person name="Habgood R."/>
            <person name="Hainaut M."/>
            <person name="Harispe M.L."/>
            <person name="Henrissat B."/>
            <person name="Hilden K.S."/>
            <person name="Hope R."/>
            <person name="Hossain A."/>
            <person name="Karabika E."/>
            <person name="Karaffa L."/>
            <person name="Karanyi Z."/>
            <person name="Krasevec N."/>
            <person name="Kuo A."/>
            <person name="Kusch H."/>
            <person name="LaButti K."/>
            <person name="Lagendijk E.L."/>
            <person name="Lapidus A."/>
            <person name="Levasseur A."/>
            <person name="Lindquist E."/>
            <person name="Lipzen A."/>
            <person name="Logrieco A.F."/>
            <person name="MacCabe A."/>
            <person name="Maekelae M.R."/>
            <person name="Malavazi I."/>
            <person name="Melin P."/>
            <person name="Meyer V."/>
            <person name="Mielnichuk N."/>
            <person name="Miskei M."/>
            <person name="Molnar A.P."/>
            <person name="Mule G."/>
            <person name="Ngan C.Y."/>
            <person name="Orejas M."/>
            <person name="Orosz E."/>
            <person name="Ouedraogo J.P."/>
            <person name="Overkamp K.M."/>
            <person name="Park H.-S."/>
            <person name="Perrone G."/>
            <person name="Piumi F."/>
            <person name="Punt P.J."/>
            <person name="Ram A.F."/>
            <person name="Ramon A."/>
            <person name="Rauscher S."/>
            <person name="Record E."/>
            <person name="Riano-Pachon D.M."/>
            <person name="Robert V."/>
            <person name="Roehrig J."/>
            <person name="Ruller R."/>
            <person name="Salamov A."/>
            <person name="Salih N.S."/>
            <person name="Samson R.A."/>
            <person name="Sandor E."/>
            <person name="Sanguinetti M."/>
            <person name="Schuetze T."/>
            <person name="Sepcic K."/>
            <person name="Shelest E."/>
            <person name="Sherlock G."/>
            <person name="Sophianopoulou V."/>
            <person name="Squina F.M."/>
            <person name="Sun H."/>
            <person name="Susca A."/>
            <person name="Todd R.B."/>
            <person name="Tsang A."/>
            <person name="Unkles S.E."/>
            <person name="van de Wiele N."/>
            <person name="van Rossen-Uffink D."/>
            <person name="Oliveira J.V."/>
            <person name="Vesth T.C."/>
            <person name="Visser J."/>
            <person name="Yu J.-H."/>
            <person name="Zhou M."/>
            <person name="Andersen M.R."/>
            <person name="Archer D.B."/>
            <person name="Baker S.E."/>
            <person name="Benoit I."/>
            <person name="Brakhage A.A."/>
            <person name="Braus G.H."/>
            <person name="Fischer R."/>
            <person name="Frisvad J.C."/>
            <person name="Goldman G.H."/>
            <person name="Houbraken J."/>
            <person name="Oakley B."/>
            <person name="Pocsi I."/>
            <person name="Scazzocchio C."/>
            <person name="Seiboth B."/>
            <person name="vanKuyk P.A."/>
            <person name="Wortman J."/>
            <person name="Dyer P.S."/>
            <person name="Grigoriev I.V."/>
        </authorList>
    </citation>
    <scope>NUCLEOTIDE SEQUENCE [LARGE SCALE GENOMIC DNA]</scope>
    <source>
        <strain evidence="3">CBS 593.65</strain>
    </source>
</reference>
<proteinExistence type="predicted"/>
<feature type="transmembrane region" description="Helical" evidence="1">
    <location>
        <begin position="296"/>
        <end position="316"/>
    </location>
</feature>
<sequence length="326" mass="35953">ELILFTSYYGGLALVGYHCLWKIALRRNNVPLAIKSVLQTGRFADGTPLIRQYIRLQSLDRKLVPAVLFYNGLLDGTNPIHRLLLVDIHSTMQAMAICMLISARSHSPSVISLVIPTAWNMFNQFYGAAFVYPVYLLVEAATTGFRVLSPVDDTQSQSALLASAILGFILPGLFLWPAFFQCSIDRRQRGIALYRFSPIMLSLLQLIGENVPLTRVIPPCSQATPYFVAGLAATVGHWYAIWGALVLALRRAHGRKRGRGKLVEAMGCTFGELYLPRSTETNRSGSSVLAPAAHEFLQYDVIILVAAYLPCTYFLLMPVSSLPAGS</sequence>
<dbReference type="GeneID" id="63756229"/>
<feature type="transmembrane region" description="Helical" evidence="1">
    <location>
        <begin position="228"/>
        <end position="249"/>
    </location>
</feature>
<evidence type="ECO:0000313" key="2">
    <source>
        <dbReference type="EMBL" id="OJJ52731.1"/>
    </source>
</evidence>
<feature type="non-terminal residue" evidence="2">
    <location>
        <position position="1"/>
    </location>
</feature>
<feature type="transmembrane region" description="Helical" evidence="1">
    <location>
        <begin position="160"/>
        <end position="180"/>
    </location>
</feature>
<keyword evidence="3" id="KW-1185">Reference proteome</keyword>
<keyword evidence="1" id="KW-0472">Membrane</keyword>
<gene>
    <name evidence="2" type="ORF">ASPSYDRAFT_1165039</name>
</gene>
<feature type="transmembrane region" description="Helical" evidence="1">
    <location>
        <begin position="6"/>
        <end position="25"/>
    </location>
</feature>
<evidence type="ECO:0000256" key="1">
    <source>
        <dbReference type="SAM" id="Phobius"/>
    </source>
</evidence>
<protein>
    <submittedName>
        <fullName evidence="2">Uncharacterized protein</fullName>
    </submittedName>
</protein>
<feature type="transmembrane region" description="Helical" evidence="1">
    <location>
        <begin position="125"/>
        <end position="148"/>
    </location>
</feature>
<name>A0A1L9T070_9EURO</name>
<organism evidence="2 3">
    <name type="scientific">Aspergillus sydowii CBS 593.65</name>
    <dbReference type="NCBI Taxonomy" id="1036612"/>
    <lineage>
        <taxon>Eukaryota</taxon>
        <taxon>Fungi</taxon>
        <taxon>Dikarya</taxon>
        <taxon>Ascomycota</taxon>
        <taxon>Pezizomycotina</taxon>
        <taxon>Eurotiomycetes</taxon>
        <taxon>Eurotiomycetidae</taxon>
        <taxon>Eurotiales</taxon>
        <taxon>Aspergillaceae</taxon>
        <taxon>Aspergillus</taxon>
        <taxon>Aspergillus subgen. Nidulantes</taxon>
    </lineage>
</organism>
<dbReference type="EMBL" id="KV878599">
    <property type="protein sequence ID" value="OJJ52731.1"/>
    <property type="molecule type" value="Genomic_DNA"/>
</dbReference>
<evidence type="ECO:0000313" key="3">
    <source>
        <dbReference type="Proteomes" id="UP000184356"/>
    </source>
</evidence>
<dbReference type="OrthoDB" id="1669814at2759"/>